<evidence type="ECO:0000313" key="2">
    <source>
        <dbReference type="EMBL" id="RLK51978.1"/>
    </source>
</evidence>
<keyword evidence="1" id="KW-0812">Transmembrane</keyword>
<dbReference type="Proteomes" id="UP000274786">
    <property type="component" value="Unassembled WGS sequence"/>
</dbReference>
<feature type="transmembrane region" description="Helical" evidence="1">
    <location>
        <begin position="49"/>
        <end position="68"/>
    </location>
</feature>
<evidence type="ECO:0008006" key="4">
    <source>
        <dbReference type="Google" id="ProtNLM"/>
    </source>
</evidence>
<reference evidence="2 3" key="1">
    <citation type="submission" date="2018-10" db="EMBL/GenBank/DDBJ databases">
        <title>Comparative analysis of microorganisms from saline springs in Andes Mountain Range, Colombia.</title>
        <authorList>
            <person name="Rubin E."/>
        </authorList>
    </citation>
    <scope>NUCLEOTIDE SEQUENCE [LARGE SCALE GENOMIC DNA]</scope>
    <source>
        <strain evidence="2 3">USBA GBX 843</strain>
    </source>
</reference>
<feature type="transmembrane region" description="Helical" evidence="1">
    <location>
        <begin position="80"/>
        <end position="102"/>
    </location>
</feature>
<proteinExistence type="predicted"/>
<sequence length="147" mass="15831">MKPLGRQRWGLLLHMALFGLPHAVAAFVVVGLCVRDVLHQYGGPGDAPGWAAAWFVAASLVLIIWWGLARRWWQGGSGELLAASSVWWAGLVAAPVATGIAWAGLVRSIVHHHLFEGPAPAAALLLMAGLPLLSCAAHLLWLRWRAR</sequence>
<comment type="caution">
    <text evidence="2">The sequence shown here is derived from an EMBL/GenBank/DDBJ whole genome shotgun (WGS) entry which is preliminary data.</text>
</comment>
<gene>
    <name evidence="2" type="ORF">BCL79_3121</name>
</gene>
<feature type="transmembrane region" description="Helical" evidence="1">
    <location>
        <begin position="122"/>
        <end position="142"/>
    </location>
</feature>
<keyword evidence="1" id="KW-1133">Transmembrane helix</keyword>
<organism evidence="2 3">
    <name type="scientific">Stenotrophomonas rhizophila</name>
    <dbReference type="NCBI Taxonomy" id="216778"/>
    <lineage>
        <taxon>Bacteria</taxon>
        <taxon>Pseudomonadati</taxon>
        <taxon>Pseudomonadota</taxon>
        <taxon>Gammaproteobacteria</taxon>
        <taxon>Lysobacterales</taxon>
        <taxon>Lysobacteraceae</taxon>
        <taxon>Stenotrophomonas</taxon>
    </lineage>
</organism>
<protein>
    <recommendedName>
        <fullName evidence="4">Transmembrane protein</fullName>
    </recommendedName>
</protein>
<name>A0A498CI47_9GAMM</name>
<accession>A0A498CI47</accession>
<dbReference type="AlphaFoldDB" id="A0A498CI47"/>
<keyword evidence="1" id="KW-0472">Membrane</keyword>
<dbReference type="EMBL" id="RCDC01000006">
    <property type="protein sequence ID" value="RLK51978.1"/>
    <property type="molecule type" value="Genomic_DNA"/>
</dbReference>
<dbReference type="RefSeq" id="WP_121042674.1">
    <property type="nucleotide sequence ID" value="NZ_RCDC01000006.1"/>
</dbReference>
<evidence type="ECO:0000313" key="3">
    <source>
        <dbReference type="Proteomes" id="UP000274786"/>
    </source>
</evidence>
<evidence type="ECO:0000256" key="1">
    <source>
        <dbReference type="SAM" id="Phobius"/>
    </source>
</evidence>